<protein>
    <submittedName>
        <fullName evidence="3">Uncharacterized protein</fullName>
    </submittedName>
</protein>
<keyword evidence="4" id="KW-1185">Reference proteome</keyword>
<feature type="chain" id="PRO_5032802655" evidence="2">
    <location>
        <begin position="17"/>
        <end position="404"/>
    </location>
</feature>
<sequence length="404" mass="44277">MLVVLCVALWISLLSGQECHDSAAALQVTRGNAARGNATRGNATRGNATRGNAAGQVDAMSAGMSTATGTVFGLYAQTLTQYVTGGGKWCTDRPGHRRRRALEESITCDNDWVEAWQTFKITSHPGNGRFTFIGGRGQKYCSDSSVRRRGGPARMMCNRDNPYSWEKFGIIDASSRGAELVGYGNGGGSSGKVCYAPSANQVTCTGASPPVPSSGTLENPLSESWRHLWESMWPPPNFVDARVHPKQLVKGSYIIQPGAVISLRNTATNKWCQVDGWFTIVCNQATPADIRAQFRVVATGAPVEFYLQSKLHGTFCRNEYDHEIIKCNTHSRGALNVLKFDETIQNQDWRILAVKLKATFQSEFRPVSVKNDKMACGRRRSAVSSSPTVFQVAIHEMPDTLQFR</sequence>
<evidence type="ECO:0000313" key="4">
    <source>
        <dbReference type="Proteomes" id="UP000604046"/>
    </source>
</evidence>
<gene>
    <name evidence="3" type="ORF">SNAT2548_LOCUS3258</name>
</gene>
<feature type="signal peptide" evidence="2">
    <location>
        <begin position="1"/>
        <end position="16"/>
    </location>
</feature>
<proteinExistence type="predicted"/>
<organism evidence="3 4">
    <name type="scientific">Symbiodinium natans</name>
    <dbReference type="NCBI Taxonomy" id="878477"/>
    <lineage>
        <taxon>Eukaryota</taxon>
        <taxon>Sar</taxon>
        <taxon>Alveolata</taxon>
        <taxon>Dinophyceae</taxon>
        <taxon>Suessiales</taxon>
        <taxon>Symbiodiniaceae</taxon>
        <taxon>Symbiodinium</taxon>
    </lineage>
</organism>
<evidence type="ECO:0000256" key="2">
    <source>
        <dbReference type="SAM" id="SignalP"/>
    </source>
</evidence>
<dbReference type="Proteomes" id="UP000604046">
    <property type="component" value="Unassembled WGS sequence"/>
</dbReference>
<evidence type="ECO:0000313" key="3">
    <source>
        <dbReference type="EMBL" id="CAE7026409.1"/>
    </source>
</evidence>
<dbReference type="EMBL" id="CAJNDS010000200">
    <property type="protein sequence ID" value="CAE7026409.1"/>
    <property type="molecule type" value="Genomic_DNA"/>
</dbReference>
<keyword evidence="2" id="KW-0732">Signal</keyword>
<dbReference type="AlphaFoldDB" id="A0A812IB68"/>
<name>A0A812IB68_9DINO</name>
<reference evidence="3" key="1">
    <citation type="submission" date="2021-02" db="EMBL/GenBank/DDBJ databases">
        <authorList>
            <person name="Dougan E. K."/>
            <person name="Rhodes N."/>
            <person name="Thang M."/>
            <person name="Chan C."/>
        </authorList>
    </citation>
    <scope>NUCLEOTIDE SEQUENCE</scope>
</reference>
<accession>A0A812IB68</accession>
<feature type="region of interest" description="Disordered" evidence="1">
    <location>
        <begin position="33"/>
        <end position="52"/>
    </location>
</feature>
<evidence type="ECO:0000256" key="1">
    <source>
        <dbReference type="SAM" id="MobiDB-lite"/>
    </source>
</evidence>
<comment type="caution">
    <text evidence="3">The sequence shown here is derived from an EMBL/GenBank/DDBJ whole genome shotgun (WGS) entry which is preliminary data.</text>
</comment>